<comment type="caution">
    <text evidence="7">The sequence shown here is derived from an EMBL/GenBank/DDBJ whole genome shotgun (WGS) entry which is preliminary data.</text>
</comment>
<feature type="transmembrane region" description="Helical" evidence="6">
    <location>
        <begin position="261"/>
        <end position="280"/>
    </location>
</feature>
<feature type="transmembrane region" description="Helical" evidence="6">
    <location>
        <begin position="154"/>
        <end position="175"/>
    </location>
</feature>
<dbReference type="PANTHER" id="PTHR43701">
    <property type="entry name" value="MEMBRANE TRANSPORTER PROTEIN MJ0441-RELATED"/>
    <property type="match status" value="1"/>
</dbReference>
<gene>
    <name evidence="7" type="ORF">P6N53_16085</name>
</gene>
<dbReference type="Pfam" id="PF01925">
    <property type="entry name" value="TauE"/>
    <property type="match status" value="1"/>
</dbReference>
<feature type="transmembrane region" description="Helical" evidence="6">
    <location>
        <begin position="74"/>
        <end position="93"/>
    </location>
</feature>
<organism evidence="7 8">
    <name type="scientific">Desulforamulus aquiferis</name>
    <dbReference type="NCBI Taxonomy" id="1397668"/>
    <lineage>
        <taxon>Bacteria</taxon>
        <taxon>Bacillati</taxon>
        <taxon>Bacillota</taxon>
        <taxon>Clostridia</taxon>
        <taxon>Eubacteriales</taxon>
        <taxon>Peptococcaceae</taxon>
        <taxon>Desulforamulus</taxon>
    </lineage>
</organism>
<feature type="transmembrane region" description="Helical" evidence="6">
    <location>
        <begin position="105"/>
        <end position="124"/>
    </location>
</feature>
<comment type="subcellular location">
    <subcellularLocation>
        <location evidence="6">Cell membrane</location>
        <topology evidence="6">Multi-pass membrane protein</topology>
    </subcellularLocation>
    <subcellularLocation>
        <location evidence="1">Membrane</location>
        <topology evidence="1">Multi-pass membrane protein</topology>
    </subcellularLocation>
</comment>
<proteinExistence type="inferred from homology"/>
<keyword evidence="8" id="KW-1185">Reference proteome</keyword>
<dbReference type="InterPro" id="IPR051598">
    <property type="entry name" value="TSUP/Inactive_protease-like"/>
</dbReference>
<keyword evidence="3 6" id="KW-0812">Transmembrane</keyword>
<evidence type="ECO:0000256" key="1">
    <source>
        <dbReference type="ARBA" id="ARBA00004141"/>
    </source>
</evidence>
<dbReference type="Proteomes" id="UP001172911">
    <property type="component" value="Unassembled WGS sequence"/>
</dbReference>
<dbReference type="PANTHER" id="PTHR43701:SF5">
    <property type="entry name" value="MEMBRANE TRANSPORTER PROTEIN-RELATED"/>
    <property type="match status" value="1"/>
</dbReference>
<keyword evidence="4 6" id="KW-1133">Transmembrane helix</keyword>
<reference evidence="7" key="1">
    <citation type="journal article" date="2023" name="J. Hazard. Mater.">
        <title>Anaerobic biodegradation of pyrene and benzo[a]pyrene by a new sulfate-reducing Desulforamulus aquiferis strain DSA.</title>
        <authorList>
            <person name="Zhang Z."/>
            <person name="Sun J."/>
            <person name="Gong X."/>
            <person name="Wang C."/>
            <person name="Wang H."/>
        </authorList>
    </citation>
    <scope>NUCLEOTIDE SEQUENCE</scope>
    <source>
        <strain evidence="7">DSA</strain>
    </source>
</reference>
<feature type="transmembrane region" description="Helical" evidence="6">
    <location>
        <begin position="48"/>
        <end position="67"/>
    </location>
</feature>
<dbReference type="EMBL" id="JARPTC010000024">
    <property type="protein sequence ID" value="MDO7788749.1"/>
    <property type="molecule type" value="Genomic_DNA"/>
</dbReference>
<feature type="transmembrane region" description="Helical" evidence="6">
    <location>
        <begin position="235"/>
        <end position="254"/>
    </location>
</feature>
<dbReference type="GO" id="GO:0005886">
    <property type="term" value="C:plasma membrane"/>
    <property type="evidence" value="ECO:0007669"/>
    <property type="project" value="UniProtKB-SubCell"/>
</dbReference>
<evidence type="ECO:0000256" key="2">
    <source>
        <dbReference type="ARBA" id="ARBA00009142"/>
    </source>
</evidence>
<keyword evidence="6" id="KW-1003">Cell membrane</keyword>
<accession>A0AAW7ZG27</accession>
<keyword evidence="5 6" id="KW-0472">Membrane</keyword>
<evidence type="ECO:0000256" key="6">
    <source>
        <dbReference type="RuleBase" id="RU363041"/>
    </source>
</evidence>
<name>A0AAW7ZG27_9FIRM</name>
<evidence type="ECO:0000313" key="7">
    <source>
        <dbReference type="EMBL" id="MDO7788749.1"/>
    </source>
</evidence>
<feature type="transmembrane region" description="Helical" evidence="6">
    <location>
        <begin position="181"/>
        <end position="203"/>
    </location>
</feature>
<evidence type="ECO:0000256" key="5">
    <source>
        <dbReference type="ARBA" id="ARBA00023136"/>
    </source>
</evidence>
<feature type="transmembrane region" description="Helical" evidence="6">
    <location>
        <begin position="210"/>
        <end position="229"/>
    </location>
</feature>
<feature type="transmembrane region" description="Helical" evidence="6">
    <location>
        <begin position="12"/>
        <end position="42"/>
    </location>
</feature>
<comment type="similarity">
    <text evidence="2 6">Belongs to the 4-toluene sulfonate uptake permease (TSUP) (TC 2.A.102) family.</text>
</comment>
<reference evidence="7" key="2">
    <citation type="submission" date="2023-03" db="EMBL/GenBank/DDBJ databases">
        <authorList>
            <person name="Zhang Z."/>
        </authorList>
    </citation>
    <scope>NUCLEOTIDE SEQUENCE</scope>
    <source>
        <strain evidence="7">DSA</strain>
    </source>
</reference>
<dbReference type="InterPro" id="IPR002781">
    <property type="entry name" value="TM_pro_TauE-like"/>
</dbReference>
<evidence type="ECO:0000313" key="8">
    <source>
        <dbReference type="Proteomes" id="UP001172911"/>
    </source>
</evidence>
<dbReference type="RefSeq" id="WP_304544959.1">
    <property type="nucleotide sequence ID" value="NZ_JARPTC010000024.1"/>
</dbReference>
<evidence type="ECO:0000256" key="4">
    <source>
        <dbReference type="ARBA" id="ARBA00022989"/>
    </source>
</evidence>
<protein>
    <recommendedName>
        <fullName evidence="6">Probable membrane transporter protein</fullName>
    </recommendedName>
</protein>
<dbReference type="AlphaFoldDB" id="A0AAW7ZG27"/>
<sequence>MENLIFSGSITFMILGMLVGFLINIVGNTGALAVMPLLIIFLGFPPEAALPIALGHLAAVGVPGLVLHWQTGNVDLKLIALVVIGVAPGIWLGKGLSTSSFYHVWGLYLVLVPYLILMLAAVIHRYRPFAILPKPNNRYRKMVLKFIKKIPGRIYSDTSGTNIPIIVPLITGVLLGLTGKILGPLATIIIAPILIVILNIPVIVAMGTAVTVNFIASLSIAVTSGLVSIPLNLQILLWTFLGSSLVLLLVSSIWRKHSPYPIPVATVLVLITSITLWAVTSSQPNLDFIMQHFSLPGNVLGWLGGVKS</sequence>
<evidence type="ECO:0000256" key="3">
    <source>
        <dbReference type="ARBA" id="ARBA00022692"/>
    </source>
</evidence>